<dbReference type="CDD" id="cd23949">
    <property type="entry name" value="Niban-like"/>
    <property type="match status" value="1"/>
</dbReference>
<dbReference type="SMART" id="SM00233">
    <property type="entry name" value="PH"/>
    <property type="match status" value="1"/>
</dbReference>
<dbReference type="Ensembl" id="ENSLCAT00010053235.1">
    <property type="protein sequence ID" value="ENSLCAP00010051889.1"/>
    <property type="gene ID" value="ENSLCAG00010024155.1"/>
</dbReference>
<feature type="region of interest" description="Disordered" evidence="2">
    <location>
        <begin position="592"/>
        <end position="619"/>
    </location>
</feature>
<feature type="compositionally biased region" description="Basic and acidic residues" evidence="2">
    <location>
        <begin position="821"/>
        <end position="835"/>
    </location>
</feature>
<keyword evidence="5" id="KW-1185">Reference proteome</keyword>
<dbReference type="InterPro" id="IPR001849">
    <property type="entry name" value="PH_domain"/>
</dbReference>
<dbReference type="GeneTree" id="ENSGT00940000154149"/>
<feature type="compositionally biased region" description="Basic and acidic residues" evidence="2">
    <location>
        <begin position="685"/>
        <end position="701"/>
    </location>
</feature>
<dbReference type="InterPro" id="IPR059060">
    <property type="entry name" value="Niban_1/2/3_dom"/>
</dbReference>
<dbReference type="PROSITE" id="PS50003">
    <property type="entry name" value="PH_DOMAIN"/>
    <property type="match status" value="1"/>
</dbReference>
<accession>A0A4W6FMI3</accession>
<dbReference type="Pfam" id="PF26089">
    <property type="entry name" value="PH_Niban2"/>
    <property type="match status" value="1"/>
</dbReference>
<comment type="similarity">
    <text evidence="1">Belongs to the Niban family.</text>
</comment>
<reference evidence="5" key="1">
    <citation type="submission" date="2015-09" db="EMBL/GenBank/DDBJ databases">
        <authorList>
            <person name="Sai Rama Sridatta P."/>
        </authorList>
    </citation>
    <scope>NUCLEOTIDE SEQUENCE [LARGE SCALE GENOMIC DNA]</scope>
</reference>
<dbReference type="PANTHER" id="PTHR14392">
    <property type="entry name" value="NIBAN FAMILY MEMBER"/>
    <property type="match status" value="1"/>
</dbReference>
<evidence type="ECO:0000256" key="2">
    <source>
        <dbReference type="SAM" id="MobiDB-lite"/>
    </source>
</evidence>
<name>A0A4W6FMI3_LATCA</name>
<organism evidence="4 5">
    <name type="scientific">Lates calcarifer</name>
    <name type="common">Barramundi</name>
    <name type="synonym">Holocentrus calcarifer</name>
    <dbReference type="NCBI Taxonomy" id="8187"/>
    <lineage>
        <taxon>Eukaryota</taxon>
        <taxon>Metazoa</taxon>
        <taxon>Chordata</taxon>
        <taxon>Craniata</taxon>
        <taxon>Vertebrata</taxon>
        <taxon>Euteleostomi</taxon>
        <taxon>Actinopterygii</taxon>
        <taxon>Neopterygii</taxon>
        <taxon>Teleostei</taxon>
        <taxon>Neoteleostei</taxon>
        <taxon>Acanthomorphata</taxon>
        <taxon>Carangaria</taxon>
        <taxon>Carangaria incertae sedis</taxon>
        <taxon>Centropomidae</taxon>
        <taxon>Lates</taxon>
    </lineage>
</organism>
<evidence type="ECO:0000313" key="4">
    <source>
        <dbReference type="Ensembl" id="ENSLCAP00010051889.1"/>
    </source>
</evidence>
<dbReference type="Gene3D" id="2.30.29.30">
    <property type="entry name" value="Pleckstrin-homology domain (PH domain)/Phosphotyrosine-binding domain (PTB)"/>
    <property type="match status" value="1"/>
</dbReference>
<feature type="region of interest" description="Disordered" evidence="2">
    <location>
        <begin position="637"/>
        <end position="835"/>
    </location>
</feature>
<dbReference type="Pfam" id="PF26086">
    <property type="entry name" value="Niban2"/>
    <property type="match status" value="1"/>
</dbReference>
<proteinExistence type="inferred from homology"/>
<evidence type="ECO:0000256" key="1">
    <source>
        <dbReference type="ARBA" id="ARBA00010251"/>
    </source>
</evidence>
<dbReference type="Proteomes" id="UP000314980">
    <property type="component" value="Unassembled WGS sequence"/>
</dbReference>
<sequence length="835" mass="94428">MKLNIIGSHYRKYMTQVIYSQTAEVMGEFGRLYEQQYAVALFNKVRLDIEGGGGPQPQLLHRKIPLENKSIFSGSLFQYVEENKKWRNRFLFVPDSYNINYYENKSHDRRLRPKGTINCAGYKVLTSIEQYLDLISNSLPDVKAKVGSSPFLKFATQFPLILWHPYARHYYFCVVTEKEQLKWHAVLQDCVRHANDGLSEENKVQTPAFTDSVRHYRQAQGHYGTWEMMCGVPSQILANLVMEDLLSELRELISPCLKGKLHERQKTWILISDAVYSLVQEQCQTQYETVLQKCEAARSSLEASIRTDMDQIITSKEHVTNKIKAVVLPKAEKLLKVSIQPYISSILDALMESTSQGFSEVRDLFFRELVDMSKNTLNEGTKETHMEKISMLAFHPVKMHSCYEKVEHLSLEGLQQRFDVSSPSVFVQRAQILMREQMDNAVYTFEQILHQSLESQGTEELCKTIQRCQDRVIKKFDYDSSTVRKRFFREALLQIFIPYMLKQLSPSCASELPRFQELIFEDFSSFILVENIFEEVVLHSVMKDIMMAVKEAAVQRRHNLYRDSIVLSNSDPSLHLLGEHPSIDWAREHGGAQEKVDGAGEDVEGDCESEDGESQKKRRVKQVVSMIQVEDFPVLPNESCIEVPGNGDIPETDKEEGEKDGDGENSDATASLDQKGFAGLSDGSVLKEEEAKAEEQVKEIPLEVESATENASALEEKDKGEDSQSVLEEQQPPPSSQEGSEKVLLPVPPPKEMPSGATEMAPESPAEVTADSFPPPPHDDSGFQSPTSEVAEAEEEMQVAPLPAEEHIEVKETSTAVAPEAEAKTIDSGTRETSD</sequence>
<dbReference type="SUPFAM" id="SSF50729">
    <property type="entry name" value="PH domain-like"/>
    <property type="match status" value="1"/>
</dbReference>
<dbReference type="InterPro" id="IPR026088">
    <property type="entry name" value="Niban-like"/>
</dbReference>
<gene>
    <name evidence="4" type="primary">NIBAN2</name>
    <name evidence="4" type="synonym">niban2b</name>
</gene>
<feature type="compositionally biased region" description="Acidic residues" evidence="2">
    <location>
        <begin position="599"/>
        <end position="612"/>
    </location>
</feature>
<evidence type="ECO:0000313" key="5">
    <source>
        <dbReference type="Proteomes" id="UP000314980"/>
    </source>
</evidence>
<reference evidence="4" key="3">
    <citation type="submission" date="2025-09" db="UniProtKB">
        <authorList>
            <consortium name="Ensembl"/>
        </authorList>
    </citation>
    <scope>IDENTIFICATION</scope>
</reference>
<dbReference type="InterPro" id="IPR011993">
    <property type="entry name" value="PH-like_dom_sf"/>
</dbReference>
<protein>
    <submittedName>
        <fullName evidence="4">Niban apoptosis regulator 2b</fullName>
    </submittedName>
</protein>
<feature type="domain" description="PH" evidence="3">
    <location>
        <begin position="69"/>
        <end position="192"/>
    </location>
</feature>
<evidence type="ECO:0000259" key="3">
    <source>
        <dbReference type="PROSITE" id="PS50003"/>
    </source>
</evidence>
<reference evidence="4" key="2">
    <citation type="submission" date="2025-08" db="UniProtKB">
        <authorList>
            <consortium name="Ensembl"/>
        </authorList>
    </citation>
    <scope>IDENTIFICATION</scope>
</reference>
<dbReference type="PANTHER" id="PTHR14392:SF2">
    <property type="entry name" value="PROTEIN NIBAN 2"/>
    <property type="match status" value="1"/>
</dbReference>
<dbReference type="AlphaFoldDB" id="A0A4W6FMI3"/>